<dbReference type="Proteomes" id="UP001549921">
    <property type="component" value="Unassembled WGS sequence"/>
</dbReference>
<feature type="domain" description="Clip" evidence="11">
    <location>
        <begin position="23"/>
        <end position="66"/>
    </location>
</feature>
<feature type="region of interest" description="Disordered" evidence="8">
    <location>
        <begin position="74"/>
        <end position="101"/>
    </location>
</feature>
<dbReference type="InterPro" id="IPR009003">
    <property type="entry name" value="Peptidase_S1_PA"/>
</dbReference>
<evidence type="ECO:0000256" key="9">
    <source>
        <dbReference type="SAM" id="SignalP"/>
    </source>
</evidence>
<dbReference type="AlphaFoldDB" id="A0ABD0S3W8"/>
<evidence type="ECO:0000256" key="1">
    <source>
        <dbReference type="ARBA" id="ARBA00004613"/>
    </source>
</evidence>
<comment type="caution">
    <text evidence="12">The sequence shown here is derived from an EMBL/GenBank/DDBJ whole genome shotgun (WGS) entry which is preliminary data.</text>
</comment>
<dbReference type="InterPro" id="IPR001314">
    <property type="entry name" value="Peptidase_S1A"/>
</dbReference>
<keyword evidence="7" id="KW-0720">Serine protease</keyword>
<dbReference type="SMART" id="SM00680">
    <property type="entry name" value="CLIP"/>
    <property type="match status" value="1"/>
</dbReference>
<evidence type="ECO:0000256" key="3">
    <source>
        <dbReference type="ARBA" id="ARBA00022729"/>
    </source>
</evidence>
<comment type="similarity">
    <text evidence="6">Belongs to the peptidase S1 family. CLIP subfamily.</text>
</comment>
<evidence type="ECO:0000259" key="10">
    <source>
        <dbReference type="PROSITE" id="PS50240"/>
    </source>
</evidence>
<dbReference type="EMBL" id="JBEDNZ010000031">
    <property type="protein sequence ID" value="KAL0808704.1"/>
    <property type="molecule type" value="Genomic_DNA"/>
</dbReference>
<dbReference type="FunFam" id="2.40.10.10:FF:000028">
    <property type="entry name" value="Serine protease easter"/>
    <property type="match status" value="1"/>
</dbReference>
<dbReference type="InterPro" id="IPR043504">
    <property type="entry name" value="Peptidase_S1_PA_chymotrypsin"/>
</dbReference>
<dbReference type="Gene3D" id="2.40.10.10">
    <property type="entry name" value="Trypsin-like serine proteases"/>
    <property type="match status" value="1"/>
</dbReference>
<proteinExistence type="inferred from homology"/>
<evidence type="ECO:0000256" key="4">
    <source>
        <dbReference type="ARBA" id="ARBA00023157"/>
    </source>
</evidence>
<organism evidence="12 13">
    <name type="scientific">Loxostege sticticalis</name>
    <name type="common">Beet webworm moth</name>
    <dbReference type="NCBI Taxonomy" id="481309"/>
    <lineage>
        <taxon>Eukaryota</taxon>
        <taxon>Metazoa</taxon>
        <taxon>Ecdysozoa</taxon>
        <taxon>Arthropoda</taxon>
        <taxon>Hexapoda</taxon>
        <taxon>Insecta</taxon>
        <taxon>Pterygota</taxon>
        <taxon>Neoptera</taxon>
        <taxon>Endopterygota</taxon>
        <taxon>Lepidoptera</taxon>
        <taxon>Glossata</taxon>
        <taxon>Ditrysia</taxon>
        <taxon>Pyraloidea</taxon>
        <taxon>Crambidae</taxon>
        <taxon>Pyraustinae</taxon>
        <taxon>Loxostege</taxon>
    </lineage>
</organism>
<dbReference type="PANTHER" id="PTHR24252:SF7">
    <property type="entry name" value="HYALIN"/>
    <property type="match status" value="1"/>
</dbReference>
<dbReference type="SMART" id="SM00020">
    <property type="entry name" value="Tryp_SPc"/>
    <property type="match status" value="1"/>
</dbReference>
<accession>A0ABD0S3W8</accession>
<dbReference type="GO" id="GO:0006508">
    <property type="term" value="P:proteolysis"/>
    <property type="evidence" value="ECO:0007669"/>
    <property type="project" value="UniProtKB-KW"/>
</dbReference>
<dbReference type="CDD" id="cd00190">
    <property type="entry name" value="Tryp_SPc"/>
    <property type="match status" value="1"/>
</dbReference>
<dbReference type="PRINTS" id="PR00722">
    <property type="entry name" value="CHYMOTRYPSIN"/>
</dbReference>
<keyword evidence="4" id="KW-1015">Disulfide bond</keyword>
<dbReference type="FunFam" id="2.40.10.10:FF:000054">
    <property type="entry name" value="Complement C1r subcomponent"/>
    <property type="match status" value="1"/>
</dbReference>
<dbReference type="InterPro" id="IPR033116">
    <property type="entry name" value="TRYPSIN_SER"/>
</dbReference>
<protein>
    <submittedName>
        <fullName evidence="12">Uncharacterized protein</fullName>
    </submittedName>
</protein>
<dbReference type="InterPro" id="IPR018114">
    <property type="entry name" value="TRYPSIN_HIS"/>
</dbReference>
<evidence type="ECO:0000259" key="11">
    <source>
        <dbReference type="PROSITE" id="PS51888"/>
    </source>
</evidence>
<evidence type="ECO:0000256" key="7">
    <source>
        <dbReference type="RuleBase" id="RU363034"/>
    </source>
</evidence>
<dbReference type="GO" id="GO:0005576">
    <property type="term" value="C:extracellular region"/>
    <property type="evidence" value="ECO:0007669"/>
    <property type="project" value="UniProtKB-SubCell"/>
</dbReference>
<evidence type="ECO:0000256" key="5">
    <source>
        <dbReference type="ARBA" id="ARBA00023180"/>
    </source>
</evidence>
<sequence>MIYKVVLLLVFVVCLAGAQEGDSCSKNGTPGVCINIRNCKSAIEDLRKRINPQICSFIGADPVVCCTDGVATTSTTTTTTTSRPQVITTSRRPPQRDTTPFIPTYDYVNNDGSSAGCEALSPQLTSPKTGQKAFDKCVEYQQTLIYPCKKGVALSGDLARAHNCHHNADDLIVGGEPAKRDEFPHMVLLGYGDDVATVQFLCGGSLISETFVLTAGHCTVNRDRSAVSYALMGALKRSDPINNELLRRVKRYIAHPSYKPPSRYHDIALIELESPVKLSQFLVPACVHVGDAVAEDRVLATGWGLTEHRGNTSDVLQKVILNQFTREECAGKFPVHRHMKQGFDANTQICYGDKQEKKDTCQGDSGGPIQIKSKKLHCMYVVTGVTSFGKQCGTRGEPGIYTRVSHYLDWIEGIVWPN</sequence>
<dbReference type="PROSITE" id="PS00135">
    <property type="entry name" value="TRYPSIN_SER"/>
    <property type="match status" value="1"/>
</dbReference>
<dbReference type="PROSITE" id="PS50240">
    <property type="entry name" value="TRYPSIN_DOM"/>
    <property type="match status" value="1"/>
</dbReference>
<evidence type="ECO:0000256" key="8">
    <source>
        <dbReference type="SAM" id="MobiDB-lite"/>
    </source>
</evidence>
<dbReference type="Pfam" id="PF00089">
    <property type="entry name" value="Trypsin"/>
    <property type="match status" value="1"/>
</dbReference>
<comment type="subcellular location">
    <subcellularLocation>
        <location evidence="1">Secreted</location>
    </subcellularLocation>
</comment>
<evidence type="ECO:0000256" key="2">
    <source>
        <dbReference type="ARBA" id="ARBA00022525"/>
    </source>
</evidence>
<keyword evidence="7" id="KW-0645">Protease</keyword>
<gene>
    <name evidence="12" type="ORF">ABMA28_013134</name>
</gene>
<keyword evidence="5" id="KW-0325">Glycoprotein</keyword>
<reference evidence="12 13" key="1">
    <citation type="submission" date="2024-06" db="EMBL/GenBank/DDBJ databases">
        <title>A chromosome-level genome assembly of beet webworm, Loxostege sticticalis.</title>
        <authorList>
            <person name="Zhang Y."/>
        </authorList>
    </citation>
    <scope>NUCLEOTIDE SEQUENCE [LARGE SCALE GENOMIC DNA]</scope>
    <source>
        <strain evidence="12">AQ028</strain>
        <tissue evidence="12">Male pupae</tissue>
    </source>
</reference>
<evidence type="ECO:0000256" key="6">
    <source>
        <dbReference type="ARBA" id="ARBA00024195"/>
    </source>
</evidence>
<feature type="compositionally biased region" description="Polar residues" evidence="8">
    <location>
        <begin position="83"/>
        <end position="98"/>
    </location>
</feature>
<name>A0ABD0S3W8_LOXSC</name>
<feature type="signal peptide" evidence="9">
    <location>
        <begin position="1"/>
        <end position="18"/>
    </location>
</feature>
<dbReference type="InterPro" id="IPR001254">
    <property type="entry name" value="Trypsin_dom"/>
</dbReference>
<dbReference type="PROSITE" id="PS51888">
    <property type="entry name" value="CLIP"/>
    <property type="match status" value="1"/>
</dbReference>
<keyword evidence="2" id="KW-0964">Secreted</keyword>
<keyword evidence="3 9" id="KW-0732">Signal</keyword>
<dbReference type="InterPro" id="IPR022700">
    <property type="entry name" value="CLIP"/>
</dbReference>
<dbReference type="GO" id="GO:0008236">
    <property type="term" value="F:serine-type peptidase activity"/>
    <property type="evidence" value="ECO:0007669"/>
    <property type="project" value="UniProtKB-KW"/>
</dbReference>
<dbReference type="PANTHER" id="PTHR24252">
    <property type="entry name" value="ACROSIN-RELATED"/>
    <property type="match status" value="1"/>
</dbReference>
<evidence type="ECO:0000313" key="13">
    <source>
        <dbReference type="Proteomes" id="UP001549921"/>
    </source>
</evidence>
<dbReference type="PROSITE" id="PS00134">
    <property type="entry name" value="TRYPSIN_HIS"/>
    <property type="match status" value="1"/>
</dbReference>
<evidence type="ECO:0000313" key="12">
    <source>
        <dbReference type="EMBL" id="KAL0808704.1"/>
    </source>
</evidence>
<feature type="chain" id="PRO_5044860220" evidence="9">
    <location>
        <begin position="19"/>
        <end position="418"/>
    </location>
</feature>
<keyword evidence="7" id="KW-0378">Hydrolase</keyword>
<dbReference type="SUPFAM" id="SSF50494">
    <property type="entry name" value="Trypsin-like serine proteases"/>
    <property type="match status" value="1"/>
</dbReference>
<feature type="domain" description="Peptidase S1" evidence="10">
    <location>
        <begin position="172"/>
        <end position="416"/>
    </location>
</feature>